<proteinExistence type="predicted"/>
<evidence type="ECO:0000313" key="3">
    <source>
        <dbReference type="Proteomes" id="UP000308133"/>
    </source>
</evidence>
<dbReference type="InterPro" id="IPR032675">
    <property type="entry name" value="LRR_dom_sf"/>
</dbReference>
<dbReference type="InterPro" id="IPR052201">
    <property type="entry name" value="LRR-containing_regulator"/>
</dbReference>
<dbReference type="Gene3D" id="3.80.10.10">
    <property type="entry name" value="Ribonuclease Inhibitor"/>
    <property type="match status" value="2"/>
</dbReference>
<keyword evidence="1" id="KW-0677">Repeat</keyword>
<accession>A0A4U7AZT0</accession>
<dbReference type="PANTHER" id="PTHR24111">
    <property type="entry name" value="LEUCINE-RICH REPEAT-CONTAINING PROTEIN 34"/>
    <property type="match status" value="1"/>
</dbReference>
<organism evidence="2 3">
    <name type="scientific">Elsinoe australis</name>
    <dbReference type="NCBI Taxonomy" id="40998"/>
    <lineage>
        <taxon>Eukaryota</taxon>
        <taxon>Fungi</taxon>
        <taxon>Dikarya</taxon>
        <taxon>Ascomycota</taxon>
        <taxon>Pezizomycotina</taxon>
        <taxon>Dothideomycetes</taxon>
        <taxon>Dothideomycetidae</taxon>
        <taxon>Myriangiales</taxon>
        <taxon>Elsinoaceae</taxon>
        <taxon>Elsinoe</taxon>
    </lineage>
</organism>
<reference evidence="2 3" key="1">
    <citation type="submission" date="2018-02" db="EMBL/GenBank/DDBJ databases">
        <title>Draft genome sequences of Elsinoe sp., causing black scab on jojoba.</title>
        <authorList>
            <person name="Stodart B."/>
            <person name="Jeffress S."/>
            <person name="Ash G."/>
            <person name="Arun Chinnappa K."/>
        </authorList>
    </citation>
    <scope>NUCLEOTIDE SEQUENCE [LARGE SCALE GENOMIC DNA]</scope>
    <source>
        <strain evidence="2 3">Hillstone_2</strain>
    </source>
</reference>
<gene>
    <name evidence="2" type="ORF">C1H76_3411</name>
</gene>
<sequence length="637" mass="71006">MQQPLFPFPSATASPAQVEEYLDTAIWVFKSQQCLYDEANRLSPQKVVDGLQQRKVYLDARILNLPRRRSAHSQLAHTLAERIYPNLAKHHPSAAIIRYDNGVVALRRAIREHRERDAADAKEAKEAKKVKDWSLRVLTQGPWDEPHDPVSYKGAPSLPMPVDLSNMQSLIPFFNHLSHDGTDQDVLPGGQEGQEPLYDVHLLEYEKGVLYSDGRLDLCKKVVGPHNIAALMTALRTNTFTRHFLLGNNVIGPAGARAIADFVKEFPERMETWYLAGNCIDAESLRSLVDAWVNSSTVTNIWLKRNPLGPMAADDLFRLITQAPNLRTLDLDQTELGDGGVARLFELLADYIPDHDKLPLKHIYLNACGLGPQSMASISAYLSQPNCSLKSLYMSLNPIGPSLPLLTPGLTLNTSLQRLTLASTGLTDTATLPLLTALSPHTTLRVLDLGRAYATPDLSQRYNYLTDALTEPLCAFLRSNPSLLYLALHETALTPFGPSFLSTDLQRTTNPRLPSFDVPSNLSGLSAVYNEVATHPSLVYFSAKSMFPLHVCGQDWKEYGWLAKMVRGYARERLEANVRSSPRDVRFIDSVYRNRDAGAARRGEKRLEKWWGDERVLEEVRMAGLEGGMGVREEGSG</sequence>
<evidence type="ECO:0000256" key="1">
    <source>
        <dbReference type="ARBA" id="ARBA00022737"/>
    </source>
</evidence>
<comment type="caution">
    <text evidence="2">The sequence shown here is derived from an EMBL/GenBank/DDBJ whole genome shotgun (WGS) entry which is preliminary data.</text>
</comment>
<dbReference type="PANTHER" id="PTHR24111:SF0">
    <property type="entry name" value="LEUCINE-RICH REPEAT-CONTAINING PROTEIN"/>
    <property type="match status" value="1"/>
</dbReference>
<protein>
    <submittedName>
        <fullName evidence="2">Leucine-rich repeat-containing protein 6</fullName>
    </submittedName>
</protein>
<evidence type="ECO:0000313" key="2">
    <source>
        <dbReference type="EMBL" id="TKX24308.1"/>
    </source>
</evidence>
<dbReference type="EMBL" id="PTQR01000042">
    <property type="protein sequence ID" value="TKX24308.1"/>
    <property type="molecule type" value="Genomic_DNA"/>
</dbReference>
<dbReference type="SUPFAM" id="SSF52047">
    <property type="entry name" value="RNI-like"/>
    <property type="match status" value="1"/>
</dbReference>
<dbReference type="Proteomes" id="UP000308133">
    <property type="component" value="Unassembled WGS sequence"/>
</dbReference>
<dbReference type="AlphaFoldDB" id="A0A4U7AZT0"/>
<name>A0A4U7AZT0_9PEZI</name>
<dbReference type="Pfam" id="PF13516">
    <property type="entry name" value="LRR_6"/>
    <property type="match status" value="1"/>
</dbReference>
<dbReference type="InterPro" id="IPR001611">
    <property type="entry name" value="Leu-rich_rpt"/>
</dbReference>
<dbReference type="SMART" id="SM00368">
    <property type="entry name" value="LRR_RI"/>
    <property type="match status" value="5"/>
</dbReference>